<feature type="binding site" evidence="14">
    <location>
        <position position="109"/>
    </location>
    <ligand>
        <name>ATP</name>
        <dbReference type="ChEBI" id="CHEBI:30616"/>
    </ligand>
</feature>
<dbReference type="InterPro" id="IPR011009">
    <property type="entry name" value="Kinase-like_dom_sf"/>
</dbReference>
<dbReference type="SUPFAM" id="SSF56112">
    <property type="entry name" value="Protein kinase-like (PK-like)"/>
    <property type="match status" value="1"/>
</dbReference>
<dbReference type="Pfam" id="PF07714">
    <property type="entry name" value="PK_Tyr_Ser-Thr"/>
    <property type="match status" value="1"/>
</dbReference>
<feature type="compositionally biased region" description="Polar residues" evidence="15">
    <location>
        <begin position="392"/>
        <end position="406"/>
    </location>
</feature>
<keyword evidence="8 14" id="KW-0547">Nucleotide-binding</keyword>
<feature type="region of interest" description="Disordered" evidence="15">
    <location>
        <begin position="370"/>
        <end position="407"/>
    </location>
</feature>
<keyword evidence="10 14" id="KW-0067">ATP-binding</keyword>
<evidence type="ECO:0000313" key="18">
    <source>
        <dbReference type="Proteomes" id="UP000728032"/>
    </source>
</evidence>
<comment type="catalytic activity">
    <reaction evidence="12">
        <text>L-threonyl-[protein] + ATP = O-phospho-L-threonyl-[protein] + ADP + H(+)</text>
        <dbReference type="Rhea" id="RHEA:46608"/>
        <dbReference type="Rhea" id="RHEA-COMP:11060"/>
        <dbReference type="Rhea" id="RHEA-COMP:11605"/>
        <dbReference type="ChEBI" id="CHEBI:15378"/>
        <dbReference type="ChEBI" id="CHEBI:30013"/>
        <dbReference type="ChEBI" id="CHEBI:30616"/>
        <dbReference type="ChEBI" id="CHEBI:61977"/>
        <dbReference type="ChEBI" id="CHEBI:456216"/>
        <dbReference type="EC" id="2.7.11.25"/>
    </reaction>
</comment>
<dbReference type="Gene3D" id="1.10.510.10">
    <property type="entry name" value="Transferase(Phosphotransferase) domain 1"/>
    <property type="match status" value="1"/>
</dbReference>
<feature type="region of interest" description="Disordered" evidence="15">
    <location>
        <begin position="426"/>
        <end position="531"/>
    </location>
</feature>
<comment type="cofactor">
    <cofactor evidence="1">
        <name>Mg(2+)</name>
        <dbReference type="ChEBI" id="CHEBI:18420"/>
    </cofactor>
</comment>
<name>A0A7R9QPX0_9ACAR</name>
<sequence length="644" mass="72854">MSYCYSVIDYTYIYSVCNCIEHLISTGMSESAHTRPPIRDNLPTMRSPSDPMDGCISSPVFANEINSSEITLAEVVGEGAYGVVRRGVWRGQEVAVKRIETDREWRAFKTELRQLSRVSHPNIVRLYGATQDPGFVSLVMEYAEGGSLYDILHTAPHVPYTLSHAISWALQCARGVAYLHAMRPKALVHRDLKPPNLLLVNGGTVLKICDFGTVCDIRTTMTNNKGSAAWMAPEVFEGCNYTEKCDVFSWGIILWEVLARKKPFAEMGGSAYSIMWAVHSGQRPPLLRNCPQVIENLMTKCWTKEPTERPSMETVVKTTEQVFLFCSEHANEPIIHTIAQSRGTAADADNRLSPTDYSIGQQIGTILDAPRQGVTEPPVSNTGTNDGVPHDPQQSWQNSPTYSEPPNVSRFINLANYSSDFLRHNKPRKISEERTHRVGDESNQSFRGHRRSKSSGTPVSITDSSTHSSHNKWRSLIGLNDNRTIPPSSSQSPQASGGLCEWPKLLITPRDNPIPRPEPSRAGPTNPLPDDFHSYMVLESDLQPIQPDTNDKESVDIYEEHKRLSREFRRLKTEETFVSSRKRELETTDSLEEYIGLRDENRRLRRLRQLKGYLISRLNLIRHKHRQREAERDGDWVLVDRTDT</sequence>
<dbReference type="InterPro" id="IPR008271">
    <property type="entry name" value="Ser/Thr_kinase_AS"/>
</dbReference>
<dbReference type="GO" id="GO:0043410">
    <property type="term" value="P:positive regulation of MAPK cascade"/>
    <property type="evidence" value="ECO:0007669"/>
    <property type="project" value="UniProtKB-ARBA"/>
</dbReference>
<evidence type="ECO:0000256" key="11">
    <source>
        <dbReference type="ARBA" id="ARBA00022842"/>
    </source>
</evidence>
<feature type="compositionally biased region" description="Basic and acidic residues" evidence="15">
    <location>
        <begin position="429"/>
        <end position="440"/>
    </location>
</feature>
<evidence type="ECO:0000256" key="3">
    <source>
        <dbReference type="ARBA" id="ARBA00012406"/>
    </source>
</evidence>
<feature type="compositionally biased region" description="Low complexity" evidence="15">
    <location>
        <begin position="486"/>
        <end position="496"/>
    </location>
</feature>
<evidence type="ECO:0000259" key="16">
    <source>
        <dbReference type="PROSITE" id="PS50011"/>
    </source>
</evidence>
<keyword evidence="5" id="KW-0723">Serine/threonine-protein kinase</keyword>
<dbReference type="FunFam" id="1.10.510.10:FF:000143">
    <property type="entry name" value="Mitogen-activated protein kinase kinase kinase 7"/>
    <property type="match status" value="1"/>
</dbReference>
<dbReference type="GO" id="GO:0046872">
    <property type="term" value="F:metal ion binding"/>
    <property type="evidence" value="ECO:0007669"/>
    <property type="project" value="UniProtKB-KW"/>
</dbReference>
<evidence type="ECO:0000256" key="13">
    <source>
        <dbReference type="ARBA" id="ARBA00048329"/>
    </source>
</evidence>
<comment type="similarity">
    <text evidence="2">Belongs to the protein kinase superfamily. STE Ser/Thr protein kinase family. MAP kinase kinase kinase subfamily.</text>
</comment>
<evidence type="ECO:0000256" key="8">
    <source>
        <dbReference type="ARBA" id="ARBA00022741"/>
    </source>
</evidence>
<proteinExistence type="inferred from homology"/>
<dbReference type="InterPro" id="IPR000719">
    <property type="entry name" value="Prot_kinase_dom"/>
</dbReference>
<dbReference type="InterPro" id="IPR001245">
    <property type="entry name" value="Ser-Thr/Tyr_kinase_cat_dom"/>
</dbReference>
<evidence type="ECO:0000256" key="10">
    <source>
        <dbReference type="ARBA" id="ARBA00022840"/>
    </source>
</evidence>
<evidence type="ECO:0000256" key="5">
    <source>
        <dbReference type="ARBA" id="ARBA00022527"/>
    </source>
</evidence>
<dbReference type="PROSITE" id="PS50011">
    <property type="entry name" value="PROTEIN_KINASE_DOM"/>
    <property type="match status" value="1"/>
</dbReference>
<dbReference type="Gene3D" id="3.30.200.20">
    <property type="entry name" value="Phosphorylase Kinase, domain 1"/>
    <property type="match status" value="1"/>
</dbReference>
<dbReference type="EC" id="2.7.11.25" evidence="3"/>
<protein>
    <recommendedName>
        <fullName evidence="4">Mitogen-activated protein kinase kinase kinase 7</fullName>
        <ecNumber evidence="3">2.7.11.25</ecNumber>
    </recommendedName>
</protein>
<accession>A0A7R9QPX0</accession>
<dbReference type="GO" id="GO:0043123">
    <property type="term" value="P:positive regulation of canonical NF-kappaB signal transduction"/>
    <property type="evidence" value="ECO:0007669"/>
    <property type="project" value="TreeGrafter"/>
</dbReference>
<dbReference type="InterPro" id="IPR017441">
    <property type="entry name" value="Protein_kinase_ATP_BS"/>
</dbReference>
<dbReference type="GO" id="GO:0006950">
    <property type="term" value="P:response to stress"/>
    <property type="evidence" value="ECO:0007669"/>
    <property type="project" value="UniProtKB-ARBA"/>
</dbReference>
<feature type="compositionally biased region" description="Polar residues" evidence="15">
    <location>
        <begin position="454"/>
        <end position="468"/>
    </location>
</feature>
<dbReference type="GO" id="GO:0004709">
    <property type="term" value="F:MAP kinase kinase kinase activity"/>
    <property type="evidence" value="ECO:0007669"/>
    <property type="project" value="UniProtKB-EC"/>
</dbReference>
<feature type="region of interest" description="Disordered" evidence="15">
    <location>
        <begin position="30"/>
        <end position="50"/>
    </location>
</feature>
<evidence type="ECO:0000313" key="17">
    <source>
        <dbReference type="EMBL" id="CAD7652256.1"/>
    </source>
</evidence>
<dbReference type="OrthoDB" id="6414404at2759"/>
<dbReference type="PROSITE" id="PS00108">
    <property type="entry name" value="PROTEIN_KINASE_ST"/>
    <property type="match status" value="1"/>
</dbReference>
<gene>
    <name evidence="17" type="ORF">ONB1V03_LOCUS8920</name>
</gene>
<dbReference type="Proteomes" id="UP000728032">
    <property type="component" value="Unassembled WGS sequence"/>
</dbReference>
<evidence type="ECO:0000256" key="12">
    <source>
        <dbReference type="ARBA" id="ARBA00047559"/>
    </source>
</evidence>
<dbReference type="PRINTS" id="PR00109">
    <property type="entry name" value="TYRKINASE"/>
</dbReference>
<dbReference type="CDD" id="cd14058">
    <property type="entry name" value="STKc_TAK1"/>
    <property type="match status" value="1"/>
</dbReference>
<dbReference type="GO" id="GO:0019899">
    <property type="term" value="F:enzyme binding"/>
    <property type="evidence" value="ECO:0007669"/>
    <property type="project" value="UniProtKB-ARBA"/>
</dbReference>
<dbReference type="EMBL" id="CAJPVJ010005338">
    <property type="protein sequence ID" value="CAG2169443.1"/>
    <property type="molecule type" value="Genomic_DNA"/>
</dbReference>
<dbReference type="AlphaFoldDB" id="A0A7R9QPX0"/>
<keyword evidence="18" id="KW-1185">Reference proteome</keyword>
<evidence type="ECO:0000256" key="2">
    <source>
        <dbReference type="ARBA" id="ARBA00006529"/>
    </source>
</evidence>
<evidence type="ECO:0000256" key="6">
    <source>
        <dbReference type="ARBA" id="ARBA00022679"/>
    </source>
</evidence>
<keyword evidence="6" id="KW-0808">Transferase</keyword>
<keyword evidence="7" id="KW-0479">Metal-binding</keyword>
<reference evidence="17" key="1">
    <citation type="submission" date="2020-11" db="EMBL/GenBank/DDBJ databases">
        <authorList>
            <person name="Tran Van P."/>
        </authorList>
    </citation>
    <scope>NUCLEOTIDE SEQUENCE</scope>
</reference>
<dbReference type="GO" id="GO:0007254">
    <property type="term" value="P:JNK cascade"/>
    <property type="evidence" value="ECO:0007669"/>
    <property type="project" value="TreeGrafter"/>
</dbReference>
<evidence type="ECO:0000256" key="7">
    <source>
        <dbReference type="ARBA" id="ARBA00022723"/>
    </source>
</evidence>
<dbReference type="SMART" id="SM00220">
    <property type="entry name" value="S_TKc"/>
    <property type="match status" value="1"/>
</dbReference>
<evidence type="ECO:0000256" key="15">
    <source>
        <dbReference type="SAM" id="MobiDB-lite"/>
    </source>
</evidence>
<dbReference type="PROSITE" id="PS00107">
    <property type="entry name" value="PROTEIN_KINASE_ATP"/>
    <property type="match status" value="1"/>
</dbReference>
<dbReference type="GO" id="GO:0005524">
    <property type="term" value="F:ATP binding"/>
    <property type="evidence" value="ECO:0007669"/>
    <property type="project" value="UniProtKB-UniRule"/>
</dbReference>
<evidence type="ECO:0000256" key="14">
    <source>
        <dbReference type="PROSITE-ProRule" id="PRU10141"/>
    </source>
</evidence>
<evidence type="ECO:0000256" key="1">
    <source>
        <dbReference type="ARBA" id="ARBA00001946"/>
    </source>
</evidence>
<evidence type="ECO:0000256" key="4">
    <source>
        <dbReference type="ARBA" id="ARBA00017660"/>
    </source>
</evidence>
<dbReference type="GO" id="GO:0006955">
    <property type="term" value="P:immune response"/>
    <property type="evidence" value="ECO:0007669"/>
    <property type="project" value="TreeGrafter"/>
</dbReference>
<comment type="catalytic activity">
    <reaction evidence="13">
        <text>L-seryl-[protein] + ATP = O-phospho-L-seryl-[protein] + ADP + H(+)</text>
        <dbReference type="Rhea" id="RHEA:17989"/>
        <dbReference type="Rhea" id="RHEA-COMP:9863"/>
        <dbReference type="Rhea" id="RHEA-COMP:11604"/>
        <dbReference type="ChEBI" id="CHEBI:15378"/>
        <dbReference type="ChEBI" id="CHEBI:29999"/>
        <dbReference type="ChEBI" id="CHEBI:30616"/>
        <dbReference type="ChEBI" id="CHEBI:83421"/>
        <dbReference type="ChEBI" id="CHEBI:456216"/>
        <dbReference type="EC" id="2.7.11.25"/>
    </reaction>
</comment>
<dbReference type="PANTHER" id="PTHR46716">
    <property type="entry name" value="MITOGEN-ACTIVATED PROTEIN KINASE KINASE KINASE 7"/>
    <property type="match status" value="1"/>
</dbReference>
<keyword evidence="9" id="KW-0418">Kinase</keyword>
<keyword evidence="11" id="KW-0460">Magnesium</keyword>
<dbReference type="EMBL" id="OC920163">
    <property type="protein sequence ID" value="CAD7652256.1"/>
    <property type="molecule type" value="Genomic_DNA"/>
</dbReference>
<organism evidence="17">
    <name type="scientific">Oppiella nova</name>
    <dbReference type="NCBI Taxonomy" id="334625"/>
    <lineage>
        <taxon>Eukaryota</taxon>
        <taxon>Metazoa</taxon>
        <taxon>Ecdysozoa</taxon>
        <taxon>Arthropoda</taxon>
        <taxon>Chelicerata</taxon>
        <taxon>Arachnida</taxon>
        <taxon>Acari</taxon>
        <taxon>Acariformes</taxon>
        <taxon>Sarcoptiformes</taxon>
        <taxon>Oribatida</taxon>
        <taxon>Brachypylina</taxon>
        <taxon>Oppioidea</taxon>
        <taxon>Oppiidae</taxon>
        <taxon>Oppiella</taxon>
    </lineage>
</organism>
<evidence type="ECO:0000256" key="9">
    <source>
        <dbReference type="ARBA" id="ARBA00022777"/>
    </source>
</evidence>
<dbReference type="PANTHER" id="PTHR46716:SF1">
    <property type="entry name" value="MITOGEN-ACTIVATED PROTEIN KINASE KINASE KINASE 7"/>
    <property type="match status" value="1"/>
</dbReference>
<feature type="domain" description="Protein kinase" evidence="16">
    <location>
        <begin position="70"/>
        <end position="324"/>
    </location>
</feature>
<dbReference type="GO" id="GO:0009893">
    <property type="term" value="P:positive regulation of metabolic process"/>
    <property type="evidence" value="ECO:0007669"/>
    <property type="project" value="UniProtKB-ARBA"/>
</dbReference>